<evidence type="ECO:0000256" key="1">
    <source>
        <dbReference type="ARBA" id="ARBA00001947"/>
    </source>
</evidence>
<dbReference type="EMBL" id="CAWYQH010000068">
    <property type="protein sequence ID" value="CAK8679642.1"/>
    <property type="molecule type" value="Genomic_DNA"/>
</dbReference>
<reference evidence="6 7" key="1">
    <citation type="submission" date="2024-02" db="EMBL/GenBank/DDBJ databases">
        <authorList>
            <person name="Daric V."/>
            <person name="Darras S."/>
        </authorList>
    </citation>
    <scope>NUCLEOTIDE SEQUENCE [LARGE SCALE GENOMIC DNA]</scope>
</reference>
<evidence type="ECO:0000256" key="3">
    <source>
        <dbReference type="PROSITE-ProRule" id="PRU01379"/>
    </source>
</evidence>
<dbReference type="InterPro" id="IPR050821">
    <property type="entry name" value="Cytosolic_carboxypeptidase"/>
</dbReference>
<feature type="compositionally biased region" description="Polar residues" evidence="4">
    <location>
        <begin position="573"/>
        <end position="582"/>
    </location>
</feature>
<feature type="region of interest" description="Disordered" evidence="4">
    <location>
        <begin position="688"/>
        <end position="729"/>
    </location>
</feature>
<feature type="domain" description="Peptidase M14" evidence="5">
    <location>
        <begin position="1"/>
        <end position="268"/>
    </location>
</feature>
<comment type="caution">
    <text evidence="6">The sequence shown here is derived from an EMBL/GenBank/DDBJ whole genome shotgun (WGS) entry which is preliminary data.</text>
</comment>
<feature type="region of interest" description="Disordered" evidence="4">
    <location>
        <begin position="530"/>
        <end position="582"/>
    </location>
</feature>
<gene>
    <name evidence="6" type="ORF">CVLEPA_LOCUS9902</name>
</gene>
<comment type="cofactor">
    <cofactor evidence="1">
        <name>Zn(2+)</name>
        <dbReference type="ChEBI" id="CHEBI:29105"/>
    </cofactor>
</comment>
<keyword evidence="7" id="KW-1185">Reference proteome</keyword>
<feature type="compositionally biased region" description="Low complexity" evidence="4">
    <location>
        <begin position="449"/>
        <end position="467"/>
    </location>
</feature>
<evidence type="ECO:0000259" key="5">
    <source>
        <dbReference type="PROSITE" id="PS52035"/>
    </source>
</evidence>
<feature type="region of interest" description="Disordered" evidence="4">
    <location>
        <begin position="431"/>
        <end position="477"/>
    </location>
</feature>
<accession>A0ABP0FMI4</accession>
<protein>
    <recommendedName>
        <fullName evidence="5">Peptidase M14 domain-containing protein</fullName>
    </recommendedName>
</protein>
<name>A0ABP0FMI4_CLALP</name>
<dbReference type="PANTHER" id="PTHR12756:SF12">
    <property type="entry name" value="CYTOSOLIC CARBOXYPEPTIDASE-LIKE PROTEIN 5"/>
    <property type="match status" value="1"/>
</dbReference>
<sequence>MLNPDGVYRGHYRTDQKGVNLNRVYLNPDPEQHAPVFAAQTLILFYHHYYATFKSEAEVTDDVTTISDKDNGTPQEKDETYDVIDEFEKVNLKVEGMKATAGVRERKYSPFHGDLLSIPPRNSGVAFYVDLHGHASKRGCFIYGNHMDDEQDQVDNLLFPKLASINSAHFDFNGCNFTERNMYLRDKRDGMSKEGSGRVAVFKIAGLIHSYTVECNYNTGRTVNCIPQASHDNGRATPPPAAGFPPKYTPEIFEEVGRALAISALDMLQENTWSRILHSEFTTFENLRNWMLRYVRSSRGNPILPRRMARISTRVSTTTNSLTQMNNNNQLVRRRYSNTNISKASNPNNNLRFSSNTSVRNVYNNAQIPDMNPRTESLKPSVTSRRRVNQSNPDAIKRQKNLIKAMVNSKATAGSVPSNLSLSKMQSFHLHDHSSLSNDPASKKNVLNSSSYSNPETSSQTPVSSSSLANNYNSDSELVGMGAQNQHRTLASSNPMDVSIAKPLESLYGTGEMVQPPELSSASRAFYFPGRETSSSIQRKSRTPPSRLPVRKDFIGPQISKPPSLSYRGRSPGMQQFPRNTTKPSIVGALPSAVQLIVGPGGVLTMPTNQQTSKPYSFMIQQPSSNDVRQVPLKSSVYVASNTSMSMQPLNVTAKPLLLPAQKEGHPVDRIPILTRRISSGLMEAANQDEGGSVRMGARKSARGKQGKKKAVSQIAQSSSERSKTPVAKETLGKKKFKSRVVRKPENLKPHIEIQNELSGEAIKLSPRISISPLFFSTASGDDEGVAQNDEEINLKVAKEIDLKFWSLEKQIHSAEHEAGLKIFQD</sequence>
<dbReference type="Proteomes" id="UP001642483">
    <property type="component" value="Unassembled WGS sequence"/>
</dbReference>
<dbReference type="Gene3D" id="3.40.630.10">
    <property type="entry name" value="Zn peptidases"/>
    <property type="match status" value="1"/>
</dbReference>
<organism evidence="6 7">
    <name type="scientific">Clavelina lepadiformis</name>
    <name type="common">Light-bulb sea squirt</name>
    <name type="synonym">Ascidia lepadiformis</name>
    <dbReference type="NCBI Taxonomy" id="159417"/>
    <lineage>
        <taxon>Eukaryota</taxon>
        <taxon>Metazoa</taxon>
        <taxon>Chordata</taxon>
        <taxon>Tunicata</taxon>
        <taxon>Ascidiacea</taxon>
        <taxon>Aplousobranchia</taxon>
        <taxon>Clavelinidae</taxon>
        <taxon>Clavelina</taxon>
    </lineage>
</organism>
<feature type="active site" description="Proton donor/acceptor" evidence="3">
    <location>
        <position position="214"/>
    </location>
</feature>
<evidence type="ECO:0000313" key="6">
    <source>
        <dbReference type="EMBL" id="CAK8679642.1"/>
    </source>
</evidence>
<comment type="similarity">
    <text evidence="2 3">Belongs to the peptidase M14 family.</text>
</comment>
<dbReference type="PROSITE" id="PS52035">
    <property type="entry name" value="PEPTIDASE_M14"/>
    <property type="match status" value="1"/>
</dbReference>
<feature type="compositionally biased region" description="Polar residues" evidence="4">
    <location>
        <begin position="435"/>
        <end position="448"/>
    </location>
</feature>
<evidence type="ECO:0000313" key="7">
    <source>
        <dbReference type="Proteomes" id="UP001642483"/>
    </source>
</evidence>
<dbReference type="SUPFAM" id="SSF53187">
    <property type="entry name" value="Zn-dependent exopeptidases"/>
    <property type="match status" value="1"/>
</dbReference>
<evidence type="ECO:0000256" key="2">
    <source>
        <dbReference type="ARBA" id="ARBA00005988"/>
    </source>
</evidence>
<dbReference type="PANTHER" id="PTHR12756">
    <property type="entry name" value="CYTOSOLIC CARBOXYPEPTIDASE"/>
    <property type="match status" value="1"/>
</dbReference>
<feature type="region of interest" description="Disordered" evidence="4">
    <location>
        <begin position="366"/>
        <end position="398"/>
    </location>
</feature>
<feature type="compositionally biased region" description="Basic residues" evidence="4">
    <location>
        <begin position="697"/>
        <end position="711"/>
    </location>
</feature>
<feature type="compositionally biased region" description="Polar residues" evidence="4">
    <location>
        <begin position="374"/>
        <end position="393"/>
    </location>
</feature>
<proteinExistence type="inferred from homology"/>
<evidence type="ECO:0000256" key="4">
    <source>
        <dbReference type="SAM" id="MobiDB-lite"/>
    </source>
</evidence>
<dbReference type="InterPro" id="IPR000834">
    <property type="entry name" value="Peptidase_M14"/>
</dbReference>